<dbReference type="Pfam" id="PF05938">
    <property type="entry name" value="Self-incomp_S1"/>
    <property type="match status" value="2"/>
</dbReference>
<comment type="subcellular location">
    <subcellularLocation>
        <location evidence="1 6">Secreted</location>
    </subcellularLocation>
</comment>
<dbReference type="GO" id="GO:0060320">
    <property type="term" value="P:rejection of self pollen"/>
    <property type="evidence" value="ECO:0007669"/>
    <property type="project" value="UniProtKB-KW"/>
</dbReference>
<dbReference type="AlphaFoldDB" id="A0A9J5XNJ4"/>
<evidence type="ECO:0000256" key="3">
    <source>
        <dbReference type="ARBA" id="ARBA00022471"/>
    </source>
</evidence>
<keyword evidence="5 6" id="KW-0732">Signal</keyword>
<keyword evidence="4 6" id="KW-0964">Secreted</keyword>
<gene>
    <name evidence="7" type="ORF">H5410_049032</name>
</gene>
<name>A0A9J5XNJ4_SOLCO</name>
<evidence type="ECO:0000256" key="6">
    <source>
        <dbReference type="RuleBase" id="RU367044"/>
    </source>
</evidence>
<dbReference type="InterPro" id="IPR010264">
    <property type="entry name" value="Self-incomp_S1"/>
</dbReference>
<protein>
    <recommendedName>
        <fullName evidence="6">S-protein homolog</fullName>
    </recommendedName>
</protein>
<evidence type="ECO:0000313" key="8">
    <source>
        <dbReference type="Proteomes" id="UP000824120"/>
    </source>
</evidence>
<keyword evidence="3 6" id="KW-0713">Self-incompatibility</keyword>
<evidence type="ECO:0000256" key="5">
    <source>
        <dbReference type="ARBA" id="ARBA00022729"/>
    </source>
</evidence>
<comment type="similarity">
    <text evidence="2 6">Belongs to the plant self-incompatibility (S1) protein family.</text>
</comment>
<evidence type="ECO:0000256" key="2">
    <source>
        <dbReference type="ARBA" id="ARBA00005581"/>
    </source>
</evidence>
<accession>A0A9J5XNJ4</accession>
<dbReference type="GO" id="GO:0005576">
    <property type="term" value="C:extracellular region"/>
    <property type="evidence" value="ECO:0007669"/>
    <property type="project" value="UniProtKB-SubCell"/>
</dbReference>
<keyword evidence="8" id="KW-1185">Reference proteome</keyword>
<dbReference type="OrthoDB" id="1289429at2759"/>
<evidence type="ECO:0000256" key="1">
    <source>
        <dbReference type="ARBA" id="ARBA00004613"/>
    </source>
</evidence>
<dbReference type="EMBL" id="JACXVP010000009">
    <property type="protein sequence ID" value="KAG5588598.1"/>
    <property type="molecule type" value="Genomic_DNA"/>
</dbReference>
<dbReference type="PANTHER" id="PTHR31232">
    <property type="match status" value="1"/>
</dbReference>
<feature type="signal peptide" evidence="6">
    <location>
        <begin position="1"/>
        <end position="25"/>
    </location>
</feature>
<proteinExistence type="inferred from homology"/>
<feature type="chain" id="PRO_5039963431" description="S-protein homolog" evidence="6">
    <location>
        <begin position="26"/>
        <end position="252"/>
    </location>
</feature>
<reference evidence="7 8" key="1">
    <citation type="submission" date="2020-09" db="EMBL/GenBank/DDBJ databases">
        <title>De no assembly of potato wild relative species, Solanum commersonii.</title>
        <authorList>
            <person name="Cho K."/>
        </authorList>
    </citation>
    <scope>NUCLEOTIDE SEQUENCE [LARGE SCALE GENOMIC DNA]</scope>
    <source>
        <strain evidence="7">LZ3.2</strain>
        <tissue evidence="7">Leaf</tissue>
    </source>
</reference>
<evidence type="ECO:0000256" key="4">
    <source>
        <dbReference type="ARBA" id="ARBA00022525"/>
    </source>
</evidence>
<sequence>MDYSQFKTIVLLCIFFFFCFPQAKGSRKYTVCIYNSLPVDSPKLRIHCYSKDNDLGFHVLSSYENFSWSFKFTKWFLARTVFSCHFWWGEKAQEIDVFNEEDNCVSDSQITSKTYCQWTTQEDGIYLSNEKAKGNHHWGTYTVTVSNGLPNDSPKLRVHYFSGDNDIGFHVLSPAENFSWLFKFNQWLCTRILFACHFWWGKENKAFVVFNDYDHCVMDSQMRATNYCLWTAHKDGIWLANDQGDSYRYVTW</sequence>
<organism evidence="7 8">
    <name type="scientific">Solanum commersonii</name>
    <name type="common">Commerson's wild potato</name>
    <name type="synonym">Commerson's nightshade</name>
    <dbReference type="NCBI Taxonomy" id="4109"/>
    <lineage>
        <taxon>Eukaryota</taxon>
        <taxon>Viridiplantae</taxon>
        <taxon>Streptophyta</taxon>
        <taxon>Embryophyta</taxon>
        <taxon>Tracheophyta</taxon>
        <taxon>Spermatophyta</taxon>
        <taxon>Magnoliopsida</taxon>
        <taxon>eudicotyledons</taxon>
        <taxon>Gunneridae</taxon>
        <taxon>Pentapetalae</taxon>
        <taxon>asterids</taxon>
        <taxon>lamiids</taxon>
        <taxon>Solanales</taxon>
        <taxon>Solanaceae</taxon>
        <taxon>Solanoideae</taxon>
        <taxon>Solaneae</taxon>
        <taxon>Solanum</taxon>
    </lineage>
</organism>
<evidence type="ECO:0000313" key="7">
    <source>
        <dbReference type="EMBL" id="KAG5588598.1"/>
    </source>
</evidence>
<comment type="caution">
    <text evidence="7">The sequence shown here is derived from an EMBL/GenBank/DDBJ whole genome shotgun (WGS) entry which is preliminary data.</text>
</comment>
<dbReference type="PANTHER" id="PTHR31232:SF42">
    <property type="entry name" value="S-PROTEIN HOMOLOG"/>
    <property type="match status" value="1"/>
</dbReference>
<dbReference type="Proteomes" id="UP000824120">
    <property type="component" value="Chromosome 9"/>
</dbReference>